<gene>
    <name evidence="13" type="ORF">C6570_02770</name>
</gene>
<dbReference type="GO" id="GO:0022857">
    <property type="term" value="F:transmembrane transporter activity"/>
    <property type="evidence" value="ECO:0007669"/>
    <property type="project" value="InterPro"/>
</dbReference>
<feature type="transmembrane region" description="Helical" evidence="11">
    <location>
        <begin position="30"/>
        <end position="50"/>
    </location>
</feature>
<protein>
    <submittedName>
        <fullName evidence="13">Phosphonate utilization protein</fullName>
    </submittedName>
</protein>
<dbReference type="RefSeq" id="WP_106701858.1">
    <property type="nucleotide sequence ID" value="NZ_CP027666.1"/>
</dbReference>
<dbReference type="Proteomes" id="UP000239709">
    <property type="component" value="Chromosome"/>
</dbReference>
<evidence type="ECO:0000256" key="1">
    <source>
        <dbReference type="ARBA" id="ARBA00004651"/>
    </source>
</evidence>
<evidence type="ECO:0000256" key="4">
    <source>
        <dbReference type="ARBA" id="ARBA00022519"/>
    </source>
</evidence>
<feature type="transmembrane region" description="Helical" evidence="11">
    <location>
        <begin position="146"/>
        <end position="163"/>
    </location>
</feature>
<evidence type="ECO:0000256" key="10">
    <source>
        <dbReference type="ARBA" id="ARBA00023136"/>
    </source>
</evidence>
<feature type="transmembrane region" description="Helical" evidence="11">
    <location>
        <begin position="175"/>
        <end position="194"/>
    </location>
</feature>
<evidence type="ECO:0000259" key="12">
    <source>
        <dbReference type="Pfam" id="PF00892"/>
    </source>
</evidence>
<dbReference type="InterPro" id="IPR000390">
    <property type="entry name" value="Small_drug/metabolite_transptr"/>
</dbReference>
<dbReference type="AlphaFoldDB" id="A0A2S0MBR6"/>
<dbReference type="KEGG" id="otk:C6570_02770"/>
<keyword evidence="14" id="KW-1185">Reference proteome</keyword>
<evidence type="ECO:0000256" key="6">
    <source>
        <dbReference type="ARBA" id="ARBA00022692"/>
    </source>
</evidence>
<dbReference type="PANTHER" id="PTHR30561">
    <property type="entry name" value="SMR FAMILY PROTON-DEPENDENT DRUG EFFLUX TRANSPORTER SUGE"/>
    <property type="match status" value="1"/>
</dbReference>
<proteinExistence type="predicted"/>
<keyword evidence="9" id="KW-0443">Lipid metabolism</keyword>
<evidence type="ECO:0000256" key="5">
    <source>
        <dbReference type="ARBA" id="ARBA00022556"/>
    </source>
</evidence>
<dbReference type="InterPro" id="IPR037185">
    <property type="entry name" value="EmrE-like"/>
</dbReference>
<dbReference type="GO" id="GO:0009103">
    <property type="term" value="P:lipopolysaccharide biosynthetic process"/>
    <property type="evidence" value="ECO:0007669"/>
    <property type="project" value="UniProtKB-KW"/>
</dbReference>
<feature type="domain" description="EamA" evidence="12">
    <location>
        <begin position="6"/>
        <end position="130"/>
    </location>
</feature>
<dbReference type="GO" id="GO:0009245">
    <property type="term" value="P:lipid A biosynthetic process"/>
    <property type="evidence" value="ECO:0007669"/>
    <property type="project" value="UniProtKB-KW"/>
</dbReference>
<dbReference type="Gene3D" id="1.10.3730.20">
    <property type="match status" value="2"/>
</dbReference>
<evidence type="ECO:0000256" key="2">
    <source>
        <dbReference type="ARBA" id="ARBA00022475"/>
    </source>
</evidence>
<evidence type="ECO:0000256" key="3">
    <source>
        <dbReference type="ARBA" id="ARBA00022516"/>
    </source>
</evidence>
<dbReference type="InterPro" id="IPR000620">
    <property type="entry name" value="EamA_dom"/>
</dbReference>
<dbReference type="GO" id="GO:0005886">
    <property type="term" value="C:plasma membrane"/>
    <property type="evidence" value="ECO:0007669"/>
    <property type="project" value="UniProtKB-SubCell"/>
</dbReference>
<evidence type="ECO:0000256" key="11">
    <source>
        <dbReference type="SAM" id="Phobius"/>
    </source>
</evidence>
<feature type="transmembrane region" description="Helical" evidence="11">
    <location>
        <begin position="87"/>
        <end position="108"/>
    </location>
</feature>
<sequence length="286" mass="30031">MSAPVLALVLLAALLHAGWNSLIKAGADKAVEMALMRVAGLALALPVLAVTGLPARAAWPWLCLSGAIHFAYYYLLAKTYERGQLSVVYPVMRGVAPVLVALLGWLWLGEAFSPWAAAGVAAIALGVLWLGLQGRPRTGGSAAPAALPWALLNALVIAAYTLADAQGVRASGNAVAYVMALALLEAPPFALWVAWHRRGDGPAVRATARQRWPWALGGAAASLASYGIALWAMTRAPVPLVAAARETSVLFAVLIGGWFLREPLRLRTWMAAVCVVAGLGLLRLAH</sequence>
<reference evidence="13 14" key="1">
    <citation type="submission" date="2018-03" db="EMBL/GenBank/DDBJ databases">
        <title>Genome sequencing of Ottowia sp.</title>
        <authorList>
            <person name="Kim S.-J."/>
            <person name="Heo J."/>
            <person name="Kwon S.-W."/>
        </authorList>
    </citation>
    <scope>NUCLEOTIDE SEQUENCE [LARGE SCALE GENOMIC DNA]</scope>
    <source>
        <strain evidence="13 14">KADR8-3</strain>
    </source>
</reference>
<comment type="subcellular location">
    <subcellularLocation>
        <location evidence="1">Cell membrane</location>
        <topology evidence="1">Multi-pass membrane protein</topology>
    </subcellularLocation>
</comment>
<accession>A0A2S0MBR6</accession>
<keyword evidence="7" id="KW-0448">Lipopolysaccharide biosynthesis</keyword>
<feature type="transmembrane region" description="Helical" evidence="11">
    <location>
        <begin position="240"/>
        <end position="260"/>
    </location>
</feature>
<keyword evidence="3" id="KW-0444">Lipid biosynthesis</keyword>
<organism evidence="13 14">
    <name type="scientific">Ottowia oryzae</name>
    <dbReference type="NCBI Taxonomy" id="2109914"/>
    <lineage>
        <taxon>Bacteria</taxon>
        <taxon>Pseudomonadati</taxon>
        <taxon>Pseudomonadota</taxon>
        <taxon>Betaproteobacteria</taxon>
        <taxon>Burkholderiales</taxon>
        <taxon>Comamonadaceae</taxon>
        <taxon>Ottowia</taxon>
    </lineage>
</organism>
<dbReference type="SUPFAM" id="SSF103481">
    <property type="entry name" value="Multidrug resistance efflux transporter EmrE"/>
    <property type="match status" value="2"/>
</dbReference>
<keyword evidence="4" id="KW-0997">Cell inner membrane</keyword>
<evidence type="ECO:0000256" key="8">
    <source>
        <dbReference type="ARBA" id="ARBA00022989"/>
    </source>
</evidence>
<keyword evidence="8 11" id="KW-1133">Transmembrane helix</keyword>
<dbReference type="OrthoDB" id="9783707at2"/>
<keyword evidence="10 11" id="KW-0472">Membrane</keyword>
<feature type="transmembrane region" description="Helical" evidence="11">
    <location>
        <begin position="115"/>
        <end position="134"/>
    </location>
</feature>
<keyword evidence="2" id="KW-1003">Cell membrane</keyword>
<keyword evidence="6 11" id="KW-0812">Transmembrane</keyword>
<name>A0A2S0MBR6_9BURK</name>
<feature type="transmembrane region" description="Helical" evidence="11">
    <location>
        <begin position="57"/>
        <end position="75"/>
    </location>
</feature>
<feature type="transmembrane region" description="Helical" evidence="11">
    <location>
        <begin position="214"/>
        <end position="233"/>
    </location>
</feature>
<evidence type="ECO:0000256" key="7">
    <source>
        <dbReference type="ARBA" id="ARBA00022985"/>
    </source>
</evidence>
<evidence type="ECO:0000313" key="14">
    <source>
        <dbReference type="Proteomes" id="UP000239709"/>
    </source>
</evidence>
<keyword evidence="5" id="KW-0441">Lipid A biosynthesis</keyword>
<dbReference type="EMBL" id="CP027666">
    <property type="protein sequence ID" value="AVO33298.1"/>
    <property type="molecule type" value="Genomic_DNA"/>
</dbReference>
<evidence type="ECO:0000313" key="13">
    <source>
        <dbReference type="EMBL" id="AVO33298.1"/>
    </source>
</evidence>
<evidence type="ECO:0000256" key="9">
    <source>
        <dbReference type="ARBA" id="ARBA00023098"/>
    </source>
</evidence>
<dbReference type="Pfam" id="PF00892">
    <property type="entry name" value="EamA"/>
    <property type="match status" value="2"/>
</dbReference>
<feature type="domain" description="EamA" evidence="12">
    <location>
        <begin position="147"/>
        <end position="282"/>
    </location>
</feature>
<dbReference type="PANTHER" id="PTHR30561:SF9">
    <property type="entry name" value="4-AMINO-4-DEOXY-L-ARABINOSE-PHOSPHOUNDECAPRENOL FLIPPASE SUBUNIT ARNF-RELATED"/>
    <property type="match status" value="1"/>
</dbReference>